<dbReference type="FunFam" id="3.40.50.980:FF:000001">
    <property type="entry name" value="Non-ribosomal peptide synthetase"/>
    <property type="match status" value="2"/>
</dbReference>
<dbReference type="InterPro" id="IPR001242">
    <property type="entry name" value="Condensation_dom"/>
</dbReference>
<dbReference type="FunFam" id="1.10.1200.10:FF:000005">
    <property type="entry name" value="Nonribosomal peptide synthetase 1"/>
    <property type="match status" value="1"/>
</dbReference>
<evidence type="ECO:0000256" key="2">
    <source>
        <dbReference type="ARBA" id="ARBA00006432"/>
    </source>
</evidence>
<dbReference type="PROSITE" id="PS00455">
    <property type="entry name" value="AMP_BINDING"/>
    <property type="match status" value="3"/>
</dbReference>
<dbReference type="Pfam" id="PF13193">
    <property type="entry name" value="AMP-binding_C"/>
    <property type="match status" value="3"/>
</dbReference>
<dbReference type="FunFam" id="1.10.1200.10:FF:000016">
    <property type="entry name" value="Non-ribosomal peptide synthase"/>
    <property type="match status" value="1"/>
</dbReference>
<dbReference type="SUPFAM" id="SSF56801">
    <property type="entry name" value="Acetyl-CoA synthetase-like"/>
    <property type="match status" value="3"/>
</dbReference>
<dbReference type="PROSITE" id="PS00012">
    <property type="entry name" value="PHOSPHOPANTETHEINE"/>
    <property type="match status" value="3"/>
</dbReference>
<dbReference type="InterPro" id="IPR010071">
    <property type="entry name" value="AA_adenyl_dom"/>
</dbReference>
<dbReference type="KEGG" id="lmb:C9I47_2844"/>
<feature type="domain" description="Carrier" evidence="6">
    <location>
        <begin position="3600"/>
        <end position="3675"/>
    </location>
</feature>
<name>A0A2U9TCD5_9GAMM</name>
<dbReference type="Gene3D" id="3.40.50.980">
    <property type="match status" value="2"/>
</dbReference>
<dbReference type="EMBL" id="CP029843">
    <property type="protein sequence ID" value="AWV08514.1"/>
    <property type="molecule type" value="Genomic_DNA"/>
</dbReference>
<dbReference type="Gene3D" id="3.30.300.30">
    <property type="match status" value="3"/>
</dbReference>
<dbReference type="PROSITE" id="PS50075">
    <property type="entry name" value="CARRIER"/>
    <property type="match status" value="3"/>
</dbReference>
<reference evidence="7 8" key="1">
    <citation type="submission" date="2018-05" db="EMBL/GenBank/DDBJ databases">
        <title>The complete genome of Lysobacter maris HZ9B, a marine bacterium antagonistic against terrestrial plant pathogens.</title>
        <authorList>
            <person name="Zhang X.-Q."/>
        </authorList>
    </citation>
    <scope>NUCLEOTIDE SEQUENCE [LARGE SCALE GENOMIC DNA]</scope>
    <source>
        <strain evidence="7 8">HZ9B</strain>
    </source>
</reference>
<feature type="domain" description="Carrier" evidence="6">
    <location>
        <begin position="2095"/>
        <end position="2169"/>
    </location>
</feature>
<keyword evidence="8" id="KW-1185">Reference proteome</keyword>
<dbReference type="NCBIfam" id="TIGR01733">
    <property type="entry name" value="AA-adenyl-dom"/>
    <property type="match status" value="3"/>
</dbReference>
<dbReference type="NCBIfam" id="NF003417">
    <property type="entry name" value="PRK04813.1"/>
    <property type="match status" value="3"/>
</dbReference>
<dbReference type="Gene3D" id="2.30.38.10">
    <property type="entry name" value="Luciferase, Domain 3"/>
    <property type="match status" value="1"/>
</dbReference>
<dbReference type="InterPro" id="IPR020845">
    <property type="entry name" value="AMP-binding_CS"/>
</dbReference>
<organism evidence="7 8">
    <name type="scientific">Marilutibacter maris</name>
    <dbReference type="NCBI Taxonomy" id="1605891"/>
    <lineage>
        <taxon>Bacteria</taxon>
        <taxon>Pseudomonadati</taxon>
        <taxon>Pseudomonadota</taxon>
        <taxon>Gammaproteobacteria</taxon>
        <taxon>Lysobacterales</taxon>
        <taxon>Lysobacteraceae</taxon>
        <taxon>Marilutibacter</taxon>
    </lineage>
</organism>
<dbReference type="InterPro" id="IPR023213">
    <property type="entry name" value="CAT-like_dom_sf"/>
</dbReference>
<dbReference type="InterPro" id="IPR042099">
    <property type="entry name" value="ANL_N_sf"/>
</dbReference>
<dbReference type="Gene3D" id="3.30.559.10">
    <property type="entry name" value="Chloramphenicol acetyltransferase-like domain"/>
    <property type="match status" value="4"/>
</dbReference>
<dbReference type="SMART" id="SM00823">
    <property type="entry name" value="PKS_PP"/>
    <property type="match status" value="3"/>
</dbReference>
<feature type="domain" description="Carrier" evidence="6">
    <location>
        <begin position="1041"/>
        <end position="1116"/>
    </location>
</feature>
<dbReference type="SUPFAM" id="SSF52777">
    <property type="entry name" value="CoA-dependent acyltransferases"/>
    <property type="match status" value="8"/>
</dbReference>
<keyword evidence="4" id="KW-0597">Phosphoprotein</keyword>
<evidence type="ECO:0000313" key="7">
    <source>
        <dbReference type="EMBL" id="AWV08514.1"/>
    </source>
</evidence>
<dbReference type="CDD" id="cd05930">
    <property type="entry name" value="A_NRPS"/>
    <property type="match status" value="2"/>
</dbReference>
<protein>
    <recommendedName>
        <fullName evidence="6">Carrier domain-containing protein</fullName>
    </recommendedName>
</protein>
<dbReference type="PANTHER" id="PTHR45527">
    <property type="entry name" value="NONRIBOSOMAL PEPTIDE SYNTHETASE"/>
    <property type="match status" value="1"/>
</dbReference>
<evidence type="ECO:0000313" key="8">
    <source>
        <dbReference type="Proteomes" id="UP000249447"/>
    </source>
</evidence>
<dbReference type="Pfam" id="PF00668">
    <property type="entry name" value="Condensation"/>
    <property type="match status" value="4"/>
</dbReference>
<dbReference type="Gene3D" id="3.30.559.30">
    <property type="entry name" value="Nonribosomal peptide synthetase, condensation domain"/>
    <property type="match status" value="4"/>
</dbReference>
<dbReference type="GO" id="GO:0005737">
    <property type="term" value="C:cytoplasm"/>
    <property type="evidence" value="ECO:0007669"/>
    <property type="project" value="TreeGrafter"/>
</dbReference>
<dbReference type="GO" id="GO:0044550">
    <property type="term" value="P:secondary metabolite biosynthetic process"/>
    <property type="evidence" value="ECO:0007669"/>
    <property type="project" value="UniProtKB-ARBA"/>
</dbReference>
<evidence type="ECO:0000256" key="5">
    <source>
        <dbReference type="ARBA" id="ARBA00022737"/>
    </source>
</evidence>
<gene>
    <name evidence="7" type="ORF">C9I47_2844</name>
</gene>
<accession>A0A2U9TCD5</accession>
<comment type="cofactor">
    <cofactor evidence="1">
        <name>pantetheine 4'-phosphate</name>
        <dbReference type="ChEBI" id="CHEBI:47942"/>
    </cofactor>
</comment>
<sequence length="3697" mass="399585">MRAAEIVALLNAEGVFPFLDQGRLKTRSTSADISPRAVTLLRENRDALIAFLSEDAAATIVEAIPRRAQPQQPAPLSFAQQRLWFLHQLDPAASAAYHVGAALALRGPLDVDALRLTLARIVERHEVLRTCFVENEGEPMQRILPARAVPPLPMFDLRGDDARSRVWEHLRDESEAPFDLASGGPLRMRLLRTGEDEHVLVVTMHHIVSDGWSNAVLVRELGEIYAATVDGRPDPLPLPPIQYADYAVWQRERLDDARLEAETGYWKEHLAGAPALLELPGDRPRPARQSYAGERVPVRIDAATSEALRGLAARHRVTPFMVLLAAWAAFLHRLSGQDSVVVGCPVANRQRPEIEPLIGFFANTMPLHVRLDDDPSVAGLLARVRELTLEGYAHQNAPFEHIVDALRPQRSLSHSPLFQASLTVSAAGAAAPGLQGLQVEALQPPRHSAQFDLALALGEEADGFRGELVYACDLFDRATIDRWLGHFDCLLRAMASDDDARVGALDLLEASGRERMAALATGEAIAAEVPETAATLIQRHCRERSDAVAVIAGARRWSWAQLGAAADSVAGALRAAGVVEGDRIALLLERDAWMAASILGVWKAGAAYVPVDPASPPARIAAILADAAPTAMLASRAGAADAIECPAGMTVVGIDTLAVPGADATVDTAPAPVSTTGNSAYLIYTSGSTGRPKGVVVGHAALAHYLERARRLYEADALAAGVVATTLAFDATVTSLILPLVAGRAVHLLPADPQASLEALAALMAGTEPLLFKLTPVHLDALANLATGPAPAGHCVVVGGEALSTATLARFRERVAPNATVVNEYGPTEATVGCMVHAFGPADALPDEDGIPIGRPFPGMRIEVLDRHGQPVPIGVRGQLHIAGPQLADGYLGHAAAGGFHVDANGDRRYRSGDLAAWGADGLLRFLGRDDAQLKIRGYRVEPGEIEARLLVLPGVRDAAVVAVGDGSDRRLVAYAASADGTPALDDASVRAALALELPHYMLPEAVVWIERMPLTANGKRDLAALPAWRTDAATGRDLAPPRTGSERALHDSWCAILGHERIGIDEDFFALGGHSLLATRAIADIGRRLGRSVPLRALFEHPSVRGLAAHVDAHGQQRIELLPREAGAAPAMSHAQKRLWILDQVEGGSRQYHIAVALRLRGDLDIDACRTALDGIVARHEVLRTRFLAGDGDGRCVVAEPCGAPLEVHDLRGTAAAQHEAALTAQVRGEVGRPFDLGADTLLRAAVFQLDEREWVAVLTVHHIASDGGSSALLVNEFVERYAAACDRREPALVPLPVQYGDYALWQRRVLDEASLRQGLDYWRERLDGAPPVHGLPLDRTWPAQREFSGGRVERRLEPQLSARLRELARARAATPFMLLHAAFATVLARWSGEDDVVVGSPVSGRSHSATEPLIGCFVNSVAIRTRVDATESFDALLDQVRATVLDAFAHQAIPFDLVVEAVNPPRSLGHAPVFQISFTMHQDTVADLELPGLSVGGLESGTDVSRFDLELHVRDLGDGFDMTLLYADELFDAATIERLADALQACLSTVAEHPHAPLHTLAAMSGEEAARLRALGAPSMLPRPALCAHELFEQCARAKPDAAAVVCDGEAWTYAELDRRANRIAAFLHAQEIGPGARVGVCMERSHDLFAGLLAALKAGAAYVPLDPTYPEDRIAAMLEDAAPELVLTQEGVLEAVPALAEYSVIPVDGALAEALFGTSDDIGPDTVRAGVRPQDPAYVVFTSGSTGRPKGVVVPHRGMINLALSQRELYEVGESDRVLAFASVSFDGAVWEWLMALANGAALHVCAEEDRRSPARLARLLGDAAITHAAIPPALLAQLDIASTPPPRVLFVAGEACDERLAWAWAERCRVVNSYGPSEVTVAATSAEVVVGRPLTLGRGLPNVELRVLDAYRAPVAVGVPGELYIGGPGLADGYLGNDALTAASFIDGIAADGGRLYRSGDRVRWNAQGELEFLGRVDGQVKIRGHRVEPGEIAALLRADEGVAEAVVVVRGEGALRRLVAYLVPATDDDEEVNEALLVRALRERVKRHLPDYMMPAAFMVIDALPLTANGKVDPRRLPEPDYQSQTEHVAPRDERERVLATIWQDVLRLEQVGVHDNFFEIGGDSILAIQVVSRANRAGLAVTTRHLFVAQTVAELAALAATLDAPEAPPPQEAVEGGQVLLPVHRLLIGLDETDRHHYNQAVLLSTPTDFDHTTLEDVVAAVYRRHDALRLRFAERDGDWQAWYAPLDEAMLAATIVREHLPETDAAAFVTARCDHWQRCFDLERGPLLRVVHFAPARAGESGRLLLLAQHFVVDGVSWRILLADVERGYGQAATGQAIELDAKTSSFQQWGQALLEHAESPRQAAQRAFWLRQCRHEVEPWPNDFDTDDVGRMDDNALVTASLDAARTRRLQQDCAAAYRTQINELLLAGVYLGLRAWSGRSAFRVRMEGHGREDLFDGLDVTQTVGYFTGIYPLVIAAGSDDVGEVIKAVKEQYREVPDHGIGFGIAHHLGADPEIVEAAGRLGPPDLEFNYLGQFDQVINESTAFQAAPEGVGDKVSPRRRRVRRIGLTGRVFGGELTLVLDYSRRQYRGETVQGLVDAILDGLDRVIAHCSAPGAGTRTPSDFPLAKVDQAQLDAWQRRYGTIAQLYPATPMQAGLHFHSQLERSAYVVQSYPTLHGPLDVEAFRSAWNDTVARHDILRTAFADAGGTLHQIVLDRVELPWREEDWRDLAPAEQEARFAAFLAADRDAGFDFASAPLLRLTLFRLGDDRHRVLWTQHHITLDGWSGPLVYRDVLERYVALSEGRPDTLAAPAAYGDYIAWLSRQDADAARAYWRDALSGVSLPTPLGIDRLPTDGGHGHRERRLRLSAAATRALESMAQRLKVTVNTLLQWSWGYVLHRYSGQDEVVFGTTVSGRPAEVPGIESMVGLFIQTVPVAVRFGRDADTAAMLARQHAEFVDSTQHGFLSLPQIQREAGGMPLFDSLLVFENLPTDARDQAAALPGRLRIERDSAPQFTHYRLTLIAVLEDTLLLRLGYRAENFAEATIDRLAAHLGRVLEDLPAAIAAGREPALHDDAERALIAGWTGSRAPYPHDSSLADLFEAQAARTPGAVAVQADGIELDYATLNARANRVAHGLRERGVGTDARVAIVASRGIGMLVAMLAVLKAGGAYVPIDPAQPAARVRHLLDDAAPVVVLVGDGAAPLEEGVPLEEAAWSRWPDINPPRAPATGRELAYVMYTSGSTGRPKGVMIEHRSVARLVIGNDFALLSAADRVAHCSNPAFDASTWEIWAAWLHGARVVVFDQETVLHAPALRDGLLRAGVTAMWMTVGLFNSYLPVLGPAFAQLRHLLVGGDALDPRRIAELAQSPHAPARLVNGYGPTESTTFALTHAIAAPVDGERPIPIGRPLANTTVHLLDERMDPVPIGVVGELWIGGDGLARGYLNQPGLTAERFVDTADHGRLYRSGDLARWLPDGTVEFVGRRDAQVKLRGFRIELGEIEAALAALPGVRETVALAREDERGDRQLVAYAVAVEDFDPLQARRALAAALPDYLVPAAIVALPRLPLTANGKVDRSALPAPDWSLDEGDTPPQTATEARVHRIWCEVLERESVGTRRTFFEVGGHSLLATRVVVALQAEFDCELRIADLFARSTIVELAAWIDALTVAGAQVANGAMEENDAMEMTEW</sequence>
<dbReference type="Pfam" id="PF00501">
    <property type="entry name" value="AMP-binding"/>
    <property type="match status" value="3"/>
</dbReference>
<dbReference type="GO" id="GO:0043041">
    <property type="term" value="P:amino acid activation for nonribosomal peptide biosynthetic process"/>
    <property type="evidence" value="ECO:0007669"/>
    <property type="project" value="TreeGrafter"/>
</dbReference>
<dbReference type="Pfam" id="PF00550">
    <property type="entry name" value="PP-binding"/>
    <property type="match status" value="3"/>
</dbReference>
<evidence type="ECO:0000259" key="6">
    <source>
        <dbReference type="PROSITE" id="PS50075"/>
    </source>
</evidence>
<dbReference type="InterPro" id="IPR025110">
    <property type="entry name" value="AMP-bd_C"/>
</dbReference>
<dbReference type="CDD" id="cd19531">
    <property type="entry name" value="LCL_NRPS-like"/>
    <property type="match status" value="2"/>
</dbReference>
<dbReference type="Gene3D" id="3.40.50.12780">
    <property type="entry name" value="N-terminal domain of ligase-like"/>
    <property type="match status" value="2"/>
</dbReference>
<dbReference type="GO" id="GO:0031177">
    <property type="term" value="F:phosphopantetheine binding"/>
    <property type="evidence" value="ECO:0007669"/>
    <property type="project" value="InterPro"/>
</dbReference>
<dbReference type="CDD" id="cd19534">
    <property type="entry name" value="E_NRPS"/>
    <property type="match status" value="1"/>
</dbReference>
<dbReference type="Proteomes" id="UP000249447">
    <property type="component" value="Chromosome"/>
</dbReference>
<dbReference type="GO" id="GO:0072330">
    <property type="term" value="P:monocarboxylic acid biosynthetic process"/>
    <property type="evidence" value="ECO:0007669"/>
    <property type="project" value="UniProtKB-ARBA"/>
</dbReference>
<evidence type="ECO:0000256" key="1">
    <source>
        <dbReference type="ARBA" id="ARBA00001957"/>
    </source>
</evidence>
<dbReference type="InterPro" id="IPR006162">
    <property type="entry name" value="Ppantetheine_attach_site"/>
</dbReference>
<comment type="similarity">
    <text evidence="2">Belongs to the ATP-dependent AMP-binding enzyme family.</text>
</comment>
<dbReference type="InterPro" id="IPR000873">
    <property type="entry name" value="AMP-dep_synth/lig_dom"/>
</dbReference>
<dbReference type="InterPro" id="IPR020806">
    <property type="entry name" value="PKS_PP-bd"/>
</dbReference>
<dbReference type="CDD" id="cd19543">
    <property type="entry name" value="DCL_NRPS"/>
    <property type="match status" value="1"/>
</dbReference>
<dbReference type="CDD" id="cd12117">
    <property type="entry name" value="A_NRPS_Srf_like"/>
    <property type="match status" value="1"/>
</dbReference>
<dbReference type="RefSeq" id="WP_190238529.1">
    <property type="nucleotide sequence ID" value="NZ_CP029843.1"/>
</dbReference>
<dbReference type="InterPro" id="IPR045851">
    <property type="entry name" value="AMP-bd_C_sf"/>
</dbReference>
<dbReference type="PANTHER" id="PTHR45527:SF1">
    <property type="entry name" value="FATTY ACID SYNTHASE"/>
    <property type="match status" value="1"/>
</dbReference>
<dbReference type="FunFam" id="3.30.559.10:FF:000012">
    <property type="entry name" value="Non-ribosomal peptide synthetase"/>
    <property type="match status" value="1"/>
</dbReference>
<dbReference type="FunFam" id="3.40.50.12780:FF:000012">
    <property type="entry name" value="Non-ribosomal peptide synthetase"/>
    <property type="match status" value="2"/>
</dbReference>
<dbReference type="InterPro" id="IPR009081">
    <property type="entry name" value="PP-bd_ACP"/>
</dbReference>
<dbReference type="NCBIfam" id="TIGR01720">
    <property type="entry name" value="NRPS-para261"/>
    <property type="match status" value="1"/>
</dbReference>
<dbReference type="FunFam" id="3.30.300.30:FF:000015">
    <property type="entry name" value="Nonribosomal peptide synthase SidD"/>
    <property type="match status" value="1"/>
</dbReference>
<keyword evidence="3" id="KW-0596">Phosphopantetheine</keyword>
<dbReference type="FunFam" id="3.30.300.30:FF:000010">
    <property type="entry name" value="Enterobactin synthetase component F"/>
    <property type="match status" value="1"/>
</dbReference>
<dbReference type="Gene3D" id="1.10.1200.10">
    <property type="entry name" value="ACP-like"/>
    <property type="match status" value="3"/>
</dbReference>
<evidence type="ECO:0000256" key="4">
    <source>
        <dbReference type="ARBA" id="ARBA00022553"/>
    </source>
</evidence>
<dbReference type="GO" id="GO:0003824">
    <property type="term" value="F:catalytic activity"/>
    <property type="evidence" value="ECO:0007669"/>
    <property type="project" value="InterPro"/>
</dbReference>
<keyword evidence="5" id="KW-0677">Repeat</keyword>
<dbReference type="InterPro" id="IPR010060">
    <property type="entry name" value="NRPS_synth"/>
</dbReference>
<proteinExistence type="inferred from homology"/>
<evidence type="ECO:0000256" key="3">
    <source>
        <dbReference type="ARBA" id="ARBA00022450"/>
    </source>
</evidence>
<dbReference type="InterPro" id="IPR036736">
    <property type="entry name" value="ACP-like_sf"/>
</dbReference>
<dbReference type="SUPFAM" id="SSF47336">
    <property type="entry name" value="ACP-like"/>
    <property type="match status" value="3"/>
</dbReference>